<sequence>EYKLAADGRSCLLQTDTCEGARCPRHQVPFNHTLFGEMLHGYNNKSQEVNLGQIFQMTFRDNNFIKDFPQLADGLMVIPLPVEEQCRGVLSEPLPNLQLLTGDAQFNEAMGYPMVQQWRVRSNLYRVKLSSITLSAGFSKVLKTLSAESLRAELLVFLQQYGSHYLSEALYGSELSCNIYFPSKKAQQQLWLQYQKVIVDLYTTHITERGSE</sequence>
<dbReference type="PANTHER" id="PTHR16592">
    <property type="entry name" value="ASTROTACTIN-1-LIKE"/>
    <property type="match status" value="1"/>
</dbReference>
<evidence type="ECO:0000313" key="3">
    <source>
        <dbReference type="Proteomes" id="UP001148018"/>
    </source>
</evidence>
<dbReference type="OrthoDB" id="9934301at2759"/>
<gene>
    <name evidence="2" type="ORF">NHX12_028014</name>
</gene>
<evidence type="ECO:0000313" key="2">
    <source>
        <dbReference type="EMBL" id="KAJ3605971.1"/>
    </source>
</evidence>
<comment type="caution">
    <text evidence="2">The sequence shown here is derived from an EMBL/GenBank/DDBJ whole genome shotgun (WGS) entry which is preliminary data.</text>
</comment>
<dbReference type="AlphaFoldDB" id="A0A9Q0EHQ5"/>
<dbReference type="GO" id="GO:0005768">
    <property type="term" value="C:endosome"/>
    <property type="evidence" value="ECO:0007669"/>
    <property type="project" value="TreeGrafter"/>
</dbReference>
<dbReference type="InterPro" id="IPR026995">
    <property type="entry name" value="Astrotactin"/>
</dbReference>
<reference evidence="2" key="1">
    <citation type="submission" date="2022-07" db="EMBL/GenBank/DDBJ databases">
        <title>Chromosome-level genome of Muraenolepis orangiensis.</title>
        <authorList>
            <person name="Kim J."/>
        </authorList>
    </citation>
    <scope>NUCLEOTIDE SEQUENCE</scope>
    <source>
        <strain evidence="2">KU_S4_2022</strain>
        <tissue evidence="2">Muscle</tissue>
    </source>
</reference>
<dbReference type="GO" id="GO:0016020">
    <property type="term" value="C:membrane"/>
    <property type="evidence" value="ECO:0007669"/>
    <property type="project" value="TreeGrafter"/>
</dbReference>
<dbReference type="PANTHER" id="PTHR16592:SF2">
    <property type="entry name" value="ASTROTACTIN-2"/>
    <property type="match status" value="1"/>
</dbReference>
<dbReference type="GO" id="GO:0007158">
    <property type="term" value="P:neuron cell-cell adhesion"/>
    <property type="evidence" value="ECO:0007669"/>
    <property type="project" value="TreeGrafter"/>
</dbReference>
<evidence type="ECO:0000259" key="1">
    <source>
        <dbReference type="Pfam" id="PF01823"/>
    </source>
</evidence>
<organism evidence="2 3">
    <name type="scientific">Muraenolepis orangiensis</name>
    <name type="common">Patagonian moray cod</name>
    <dbReference type="NCBI Taxonomy" id="630683"/>
    <lineage>
        <taxon>Eukaryota</taxon>
        <taxon>Metazoa</taxon>
        <taxon>Chordata</taxon>
        <taxon>Craniata</taxon>
        <taxon>Vertebrata</taxon>
        <taxon>Euteleostomi</taxon>
        <taxon>Actinopterygii</taxon>
        <taxon>Neopterygii</taxon>
        <taxon>Teleostei</taxon>
        <taxon>Neoteleostei</taxon>
        <taxon>Acanthomorphata</taxon>
        <taxon>Zeiogadaria</taxon>
        <taxon>Gadariae</taxon>
        <taxon>Gadiformes</taxon>
        <taxon>Muraenolepidoidei</taxon>
        <taxon>Muraenolepididae</taxon>
        <taxon>Muraenolepis</taxon>
    </lineage>
</organism>
<feature type="domain" description="MACPF" evidence="1">
    <location>
        <begin position="116"/>
        <end position="192"/>
    </location>
</feature>
<dbReference type="InterPro" id="IPR020864">
    <property type="entry name" value="MACPF"/>
</dbReference>
<feature type="non-terminal residue" evidence="2">
    <location>
        <position position="1"/>
    </location>
</feature>
<proteinExistence type="predicted"/>
<protein>
    <recommendedName>
        <fullName evidence="1">MACPF domain-containing protein</fullName>
    </recommendedName>
</protein>
<keyword evidence="3" id="KW-1185">Reference proteome</keyword>
<dbReference type="Pfam" id="PF01823">
    <property type="entry name" value="MACPF"/>
    <property type="match status" value="1"/>
</dbReference>
<dbReference type="GO" id="GO:0001764">
    <property type="term" value="P:neuron migration"/>
    <property type="evidence" value="ECO:0007669"/>
    <property type="project" value="InterPro"/>
</dbReference>
<dbReference type="Proteomes" id="UP001148018">
    <property type="component" value="Unassembled WGS sequence"/>
</dbReference>
<name>A0A9Q0EHQ5_9TELE</name>
<dbReference type="EMBL" id="JANIIK010000043">
    <property type="protein sequence ID" value="KAJ3605971.1"/>
    <property type="molecule type" value="Genomic_DNA"/>
</dbReference>
<accession>A0A9Q0EHQ5</accession>